<comment type="caution">
    <text evidence="1">The sequence shown here is derived from an EMBL/GenBank/DDBJ whole genome shotgun (WGS) entry which is preliminary data.</text>
</comment>
<gene>
    <name evidence="1" type="ORF">FEF10_05265</name>
</gene>
<proteinExistence type="predicted"/>
<accession>A0ABY2VND8</accession>
<evidence type="ECO:0000313" key="1">
    <source>
        <dbReference type="EMBL" id="TMM66864.1"/>
    </source>
</evidence>
<name>A0ABY2VND8_9PSED</name>
<keyword evidence="2" id="KW-1185">Reference proteome</keyword>
<dbReference type="Proteomes" id="UP000310095">
    <property type="component" value="Unassembled WGS sequence"/>
</dbReference>
<dbReference type="RefSeq" id="WP_041774275.1">
    <property type="nucleotide sequence ID" value="NZ_CP022097.2"/>
</dbReference>
<protein>
    <submittedName>
        <fullName evidence="1">Uncharacterized protein</fullName>
    </submittedName>
</protein>
<organism evidence="1 2">
    <name type="scientific">Pseudomonas protegens</name>
    <dbReference type="NCBI Taxonomy" id="380021"/>
    <lineage>
        <taxon>Bacteria</taxon>
        <taxon>Pseudomonadati</taxon>
        <taxon>Pseudomonadota</taxon>
        <taxon>Gammaproteobacteria</taxon>
        <taxon>Pseudomonadales</taxon>
        <taxon>Pseudomonadaceae</taxon>
        <taxon>Pseudomonas</taxon>
    </lineage>
</organism>
<evidence type="ECO:0000313" key="2">
    <source>
        <dbReference type="Proteomes" id="UP000310095"/>
    </source>
</evidence>
<reference evidence="1 2" key="1">
    <citation type="submission" date="2019-05" db="EMBL/GenBank/DDBJ databases">
        <title>Identification and Biocontrol Activity Analysis of Biocontrol Strain PF-1 Based on Genome-wide Data.</title>
        <authorList>
            <person name="Qi J."/>
        </authorList>
    </citation>
    <scope>NUCLEOTIDE SEQUENCE [LARGE SCALE GENOMIC DNA]</scope>
    <source>
        <strain evidence="1 2">PF-1</strain>
    </source>
</reference>
<dbReference type="EMBL" id="VAVY01000001">
    <property type="protein sequence ID" value="TMM66864.1"/>
    <property type="molecule type" value="Genomic_DNA"/>
</dbReference>
<sequence>MTSLAPWSPMPHQLALSCPQCAGQACFDFVVARPIERKADVPFFQAHPLLEYWKEQDNCGHYHHYALYFPGLHGDPMQSLGPLPDGYSPSHWQRSAYWYRDHGLDLGSVRCEHCHYAARHHLNWPGEAYFSVLYKGQMLWAFNRESALALHDYLGSAERNPGGYPWRSFLLHIPGPFKSRKARQPLTRSLKRLLTPG</sequence>